<dbReference type="Gene3D" id="3.40.50.300">
    <property type="entry name" value="P-loop containing nucleotide triphosphate hydrolases"/>
    <property type="match status" value="1"/>
</dbReference>
<feature type="domain" description="Rv3660c-like CheY-like N-terminal" evidence="1">
    <location>
        <begin position="10"/>
        <end position="116"/>
    </location>
</feature>
<evidence type="ECO:0000259" key="1">
    <source>
        <dbReference type="Pfam" id="PF26563"/>
    </source>
</evidence>
<dbReference type="GO" id="GO:0009898">
    <property type="term" value="C:cytoplasmic side of plasma membrane"/>
    <property type="evidence" value="ECO:0007669"/>
    <property type="project" value="TreeGrafter"/>
</dbReference>
<dbReference type="GO" id="GO:0005524">
    <property type="term" value="F:ATP binding"/>
    <property type="evidence" value="ECO:0007669"/>
    <property type="project" value="TreeGrafter"/>
</dbReference>
<dbReference type="PANTHER" id="PTHR43384:SF11">
    <property type="entry name" value="SEPTUM SITE DETERMINING PROTEIN"/>
    <property type="match status" value="1"/>
</dbReference>
<dbReference type="AlphaFoldDB" id="A0A100XAT1"/>
<dbReference type="EMBL" id="BCTB01000001">
    <property type="protein sequence ID" value="GAT13145.1"/>
    <property type="molecule type" value="Genomic_DNA"/>
</dbReference>
<dbReference type="GO" id="GO:0005829">
    <property type="term" value="C:cytosol"/>
    <property type="evidence" value="ECO:0007669"/>
    <property type="project" value="TreeGrafter"/>
</dbReference>
<dbReference type="InterPro" id="IPR059050">
    <property type="entry name" value="Rv3660c_N"/>
</dbReference>
<keyword evidence="2" id="KW-0378">Hydrolase</keyword>
<proteinExistence type="predicted"/>
<evidence type="ECO:0000313" key="3">
    <source>
        <dbReference type="Proteomes" id="UP000069654"/>
    </source>
</evidence>
<reference evidence="2 3" key="1">
    <citation type="journal article" date="2016" name="Genome Announc.">
        <title>Draft Genome Sequences of Five Rapidly Growing Mycobacterium Species, M. thermoresistibile, M. fortuitum subsp. acetamidolyticum, M. canariasense, M. brisbanense, and M. novocastrense.</title>
        <authorList>
            <person name="Katahira K."/>
            <person name="Ogura Y."/>
            <person name="Gotoh Y."/>
            <person name="Hayashi T."/>
        </authorList>
    </citation>
    <scope>NUCLEOTIDE SEQUENCE [LARGE SCALE GENOMIC DNA]</scope>
    <source>
        <strain evidence="2 3">JCM6362</strain>
    </source>
</reference>
<accession>A0A100XAT1</accession>
<comment type="caution">
    <text evidence="2">The sequence shown here is derived from an EMBL/GenBank/DDBJ whole genome shotgun (WGS) entry which is preliminary data.</text>
</comment>
<name>A0A100XAT1_MYCTH</name>
<dbReference type="RefSeq" id="WP_040546815.1">
    <property type="nucleotide sequence ID" value="NZ_BCTB01000001.1"/>
</dbReference>
<dbReference type="Pfam" id="PF26563">
    <property type="entry name" value="Rv3660c_N"/>
    <property type="match status" value="1"/>
</dbReference>
<gene>
    <name evidence="2" type="ORF">RMCT_0117</name>
</gene>
<sequence>MTTTPAVLAVVGEPALRDDADRAAAAAGVPIVHSPDVSSRKAWAGAAAVLLDAAAAGRCAERALPRRRHVVLVGRTEPCPADWRAAIAVGAQQLLTLPGQDSDLVTVLADAAESARAHRRRGPVVAVIGGRGGAGASLFAAALAKSAGETLLVDVDPCSGGLDLALGGECAPGLRWPDLSVQTGRLAYPALRDALPRCGDVSVLSAGRGGADITSEALSAVIDAGSRAGVTVICDVPRHPGGVVETALHTADLAILVTVADVRSCAAAAVTARWVGGVNPNVALVVRGPAPGGLSPRDVARIVEVPLVAWMRPQPRLAETLELGGLRLRARSPLAGAARRVLAVVQQHPVVDAA</sequence>
<dbReference type="Proteomes" id="UP000069654">
    <property type="component" value="Unassembled WGS sequence"/>
</dbReference>
<dbReference type="SUPFAM" id="SSF52540">
    <property type="entry name" value="P-loop containing nucleoside triphosphate hydrolases"/>
    <property type="match status" value="1"/>
</dbReference>
<dbReference type="InterPro" id="IPR027417">
    <property type="entry name" value="P-loop_NTPase"/>
</dbReference>
<keyword evidence="2" id="KW-0347">Helicase</keyword>
<dbReference type="GO" id="GO:0051782">
    <property type="term" value="P:negative regulation of cell division"/>
    <property type="evidence" value="ECO:0007669"/>
    <property type="project" value="TreeGrafter"/>
</dbReference>
<protein>
    <submittedName>
        <fullName evidence="2">Helicase/secretion CpaE-like protein</fullName>
    </submittedName>
</protein>
<dbReference type="GO" id="GO:0004386">
    <property type="term" value="F:helicase activity"/>
    <property type="evidence" value="ECO:0007669"/>
    <property type="project" value="UniProtKB-KW"/>
</dbReference>
<keyword evidence="2" id="KW-0067">ATP-binding</keyword>
<dbReference type="GO" id="GO:0016887">
    <property type="term" value="F:ATP hydrolysis activity"/>
    <property type="evidence" value="ECO:0007669"/>
    <property type="project" value="TreeGrafter"/>
</dbReference>
<organism evidence="2 3">
    <name type="scientific">Mycolicibacterium thermoresistibile</name>
    <name type="common">Mycobacterium thermoresistibile</name>
    <dbReference type="NCBI Taxonomy" id="1797"/>
    <lineage>
        <taxon>Bacteria</taxon>
        <taxon>Bacillati</taxon>
        <taxon>Actinomycetota</taxon>
        <taxon>Actinomycetes</taxon>
        <taxon>Mycobacteriales</taxon>
        <taxon>Mycobacteriaceae</taxon>
        <taxon>Mycolicibacterium</taxon>
    </lineage>
</organism>
<keyword evidence="2" id="KW-0547">Nucleotide-binding</keyword>
<dbReference type="InterPro" id="IPR022521">
    <property type="entry name" value="Rv3660c"/>
</dbReference>
<dbReference type="InterPro" id="IPR050625">
    <property type="entry name" value="ParA/MinD_ATPase"/>
</dbReference>
<dbReference type="PANTHER" id="PTHR43384">
    <property type="entry name" value="SEPTUM SITE-DETERMINING PROTEIN MIND HOMOLOG, CHLOROPLASTIC-RELATED"/>
    <property type="match status" value="1"/>
</dbReference>
<dbReference type="STRING" id="1797.RMCT_0117"/>
<evidence type="ECO:0000313" key="2">
    <source>
        <dbReference type="EMBL" id="GAT13145.1"/>
    </source>
</evidence>
<reference evidence="3" key="2">
    <citation type="submission" date="2016-02" db="EMBL/GenBank/DDBJ databases">
        <title>Draft genome sequence of five rapidly growing Mycobacterium species.</title>
        <authorList>
            <person name="Katahira K."/>
            <person name="Gotou Y."/>
            <person name="Iida K."/>
            <person name="Ogura Y."/>
            <person name="Hayashi T."/>
        </authorList>
    </citation>
    <scope>NUCLEOTIDE SEQUENCE [LARGE SCALE GENOMIC DNA]</scope>
    <source>
        <strain evidence="3">JCM6362</strain>
    </source>
</reference>
<dbReference type="NCBIfam" id="TIGR03815">
    <property type="entry name" value="CpaE_hom_Actino"/>
    <property type="match status" value="1"/>
</dbReference>